<dbReference type="EMBL" id="SNYL01000009">
    <property type="protein sequence ID" value="TDQ42538.1"/>
    <property type="molecule type" value="Genomic_DNA"/>
</dbReference>
<feature type="domain" description="Rhodanese" evidence="1">
    <location>
        <begin position="21"/>
        <end position="122"/>
    </location>
</feature>
<dbReference type="AlphaFoldDB" id="A0A4R6U7N3"/>
<comment type="caution">
    <text evidence="2">The sequence shown here is derived from an EMBL/GenBank/DDBJ whole genome shotgun (WGS) entry which is preliminary data.</text>
</comment>
<accession>A0A4R6U7N3</accession>
<proteinExistence type="predicted"/>
<dbReference type="InterPro" id="IPR001763">
    <property type="entry name" value="Rhodanese-like_dom"/>
</dbReference>
<evidence type="ECO:0000313" key="2">
    <source>
        <dbReference type="EMBL" id="TDQ42538.1"/>
    </source>
</evidence>
<gene>
    <name evidence="2" type="ORF">DFR43_109108</name>
</gene>
<dbReference type="InterPro" id="IPR036873">
    <property type="entry name" value="Rhodanese-like_dom_sf"/>
</dbReference>
<dbReference type="PROSITE" id="PS50206">
    <property type="entry name" value="RHODANESE_3"/>
    <property type="match status" value="1"/>
</dbReference>
<dbReference type="GO" id="GO:0016740">
    <property type="term" value="F:transferase activity"/>
    <property type="evidence" value="ECO:0007669"/>
    <property type="project" value="UniProtKB-KW"/>
</dbReference>
<dbReference type="Pfam" id="PF00581">
    <property type="entry name" value="Rhodanese"/>
    <property type="match status" value="1"/>
</dbReference>
<dbReference type="OrthoDB" id="9789585at2"/>
<keyword evidence="3" id="KW-1185">Reference proteome</keyword>
<dbReference type="Gene3D" id="3.40.250.10">
    <property type="entry name" value="Rhodanese-like domain"/>
    <property type="match status" value="1"/>
</dbReference>
<dbReference type="SMART" id="SM00450">
    <property type="entry name" value="RHOD"/>
    <property type="match status" value="1"/>
</dbReference>
<organism evidence="2 3">
    <name type="scientific">Tepidicella xavieri</name>
    <dbReference type="NCBI Taxonomy" id="360241"/>
    <lineage>
        <taxon>Bacteria</taxon>
        <taxon>Pseudomonadati</taxon>
        <taxon>Pseudomonadota</taxon>
        <taxon>Betaproteobacteria</taxon>
        <taxon>Burkholderiales</taxon>
        <taxon>Tepidicella</taxon>
    </lineage>
</organism>
<reference evidence="2 3" key="1">
    <citation type="submission" date="2019-03" db="EMBL/GenBank/DDBJ databases">
        <title>Genomic Encyclopedia of Type Strains, Phase IV (KMG-IV): sequencing the most valuable type-strain genomes for metagenomic binning, comparative biology and taxonomic classification.</title>
        <authorList>
            <person name="Goeker M."/>
        </authorList>
    </citation>
    <scope>NUCLEOTIDE SEQUENCE [LARGE SCALE GENOMIC DNA]</scope>
    <source>
        <strain evidence="2 3">DSM 19605</strain>
    </source>
</reference>
<evidence type="ECO:0000259" key="1">
    <source>
        <dbReference type="PROSITE" id="PS50206"/>
    </source>
</evidence>
<dbReference type="SUPFAM" id="SSF52821">
    <property type="entry name" value="Rhodanese/Cell cycle control phosphatase"/>
    <property type="match status" value="1"/>
</dbReference>
<keyword evidence="2" id="KW-0808">Transferase</keyword>
<name>A0A4R6U7N3_9BURK</name>
<dbReference type="RefSeq" id="WP_133597823.1">
    <property type="nucleotide sequence ID" value="NZ_SNYL01000009.1"/>
</dbReference>
<sequence length="136" mass="15595">MKHLQPKEAWQWLQAHADDPPEQAPLFVDVRMEIESLYVGRPPGVVHIAWYDYPDLKPDPERFARQVEAEAGHKDRPILLICRSGKRTLDAGQALEAAGFTDVAHVVHGFEGELDEHFHRSTVNGWRHDGLPWEQM</sequence>
<protein>
    <submittedName>
        <fullName evidence="2">Thiosulfate sulfurtransferase</fullName>
    </submittedName>
</protein>
<dbReference type="Proteomes" id="UP000295510">
    <property type="component" value="Unassembled WGS sequence"/>
</dbReference>
<evidence type="ECO:0000313" key="3">
    <source>
        <dbReference type="Proteomes" id="UP000295510"/>
    </source>
</evidence>